<evidence type="ECO:0000256" key="2">
    <source>
        <dbReference type="SAM" id="Phobius"/>
    </source>
</evidence>
<organism evidence="4 5">
    <name type="scientific">Periconia macrospinosa</name>
    <dbReference type="NCBI Taxonomy" id="97972"/>
    <lineage>
        <taxon>Eukaryota</taxon>
        <taxon>Fungi</taxon>
        <taxon>Dikarya</taxon>
        <taxon>Ascomycota</taxon>
        <taxon>Pezizomycotina</taxon>
        <taxon>Dothideomycetes</taxon>
        <taxon>Pleosporomycetidae</taxon>
        <taxon>Pleosporales</taxon>
        <taxon>Massarineae</taxon>
        <taxon>Periconiaceae</taxon>
        <taxon>Periconia</taxon>
    </lineage>
</organism>
<gene>
    <name evidence="4" type="ORF">DM02DRAFT_674914</name>
</gene>
<protein>
    <submittedName>
        <fullName evidence="4">Uncharacterized protein</fullName>
    </submittedName>
</protein>
<feature type="compositionally biased region" description="Basic and acidic residues" evidence="1">
    <location>
        <begin position="78"/>
        <end position="108"/>
    </location>
</feature>
<keyword evidence="3" id="KW-0732">Signal</keyword>
<keyword evidence="2" id="KW-0812">Transmembrane</keyword>
<keyword evidence="2" id="KW-1133">Transmembrane helix</keyword>
<accession>A0A2V1DFE7</accession>
<evidence type="ECO:0000256" key="3">
    <source>
        <dbReference type="SAM" id="SignalP"/>
    </source>
</evidence>
<evidence type="ECO:0000313" key="5">
    <source>
        <dbReference type="Proteomes" id="UP000244855"/>
    </source>
</evidence>
<evidence type="ECO:0000313" key="4">
    <source>
        <dbReference type="EMBL" id="PVH96313.1"/>
    </source>
</evidence>
<proteinExistence type="predicted"/>
<evidence type="ECO:0000256" key="1">
    <source>
        <dbReference type="SAM" id="MobiDB-lite"/>
    </source>
</evidence>
<keyword evidence="2" id="KW-0472">Membrane</keyword>
<keyword evidence="5" id="KW-1185">Reference proteome</keyword>
<dbReference type="AlphaFoldDB" id="A0A2V1DFE7"/>
<dbReference type="Proteomes" id="UP000244855">
    <property type="component" value="Unassembled WGS sequence"/>
</dbReference>
<feature type="compositionally biased region" description="Polar residues" evidence="1">
    <location>
        <begin position="121"/>
        <end position="137"/>
    </location>
</feature>
<sequence length="210" mass="22015">MKSLLAISILGAPLISLLVTASNVPSPSKESLHPTVRDASVQLGSVILNLRTPIASPGGRHSGDGSGTTSGDEAPQEDGQHRQKDPEKESQGKKEDPKKLDRPEKPYRDNSPADCQEADSRNTAKQANDRATATPCPTKSRVPAATAHAGSVTFAATSLTGGAVPSETPAERNIRTGQTGAAEVVRPRCIIFATMPLLTLMGGYIFAMGY</sequence>
<dbReference type="EMBL" id="KZ805468">
    <property type="protein sequence ID" value="PVH96313.1"/>
    <property type="molecule type" value="Genomic_DNA"/>
</dbReference>
<feature type="chain" id="PRO_5015981803" evidence="3">
    <location>
        <begin position="22"/>
        <end position="210"/>
    </location>
</feature>
<name>A0A2V1DFE7_9PLEO</name>
<feature type="transmembrane region" description="Helical" evidence="2">
    <location>
        <begin position="190"/>
        <end position="207"/>
    </location>
</feature>
<reference evidence="4 5" key="1">
    <citation type="journal article" date="2018" name="Sci. Rep.">
        <title>Comparative genomics provides insights into the lifestyle and reveals functional heterogeneity of dark septate endophytic fungi.</title>
        <authorList>
            <person name="Knapp D.G."/>
            <person name="Nemeth J.B."/>
            <person name="Barry K."/>
            <person name="Hainaut M."/>
            <person name="Henrissat B."/>
            <person name="Johnson J."/>
            <person name="Kuo A."/>
            <person name="Lim J.H.P."/>
            <person name="Lipzen A."/>
            <person name="Nolan M."/>
            <person name="Ohm R.A."/>
            <person name="Tamas L."/>
            <person name="Grigoriev I.V."/>
            <person name="Spatafora J.W."/>
            <person name="Nagy L.G."/>
            <person name="Kovacs G.M."/>
        </authorList>
    </citation>
    <scope>NUCLEOTIDE SEQUENCE [LARGE SCALE GENOMIC DNA]</scope>
    <source>
        <strain evidence="4 5">DSE2036</strain>
    </source>
</reference>
<feature type="region of interest" description="Disordered" evidence="1">
    <location>
        <begin position="51"/>
        <end position="144"/>
    </location>
</feature>
<feature type="signal peptide" evidence="3">
    <location>
        <begin position="1"/>
        <end position="21"/>
    </location>
</feature>